<evidence type="ECO:0000256" key="4">
    <source>
        <dbReference type="ARBA" id="ARBA00012483"/>
    </source>
</evidence>
<keyword evidence="10" id="KW-0862">Zinc</keyword>
<sequence length="704" mass="80090">MSQANTNIPTSSGDSLSQPKKLRVSRGGKANQLNLNLNLNLHTRRTGGGYRRNNNNNGIDNDNNPSSNTGNKKSHRVEEEDIPEGQQCLICAERIEFAALTPCNHTTCHRCTFRQRALYEKNNCLICRSENERIIITEQVDKEYDDFKTLDIICSNETYKIDFTQDYVRRETLRLLDNECAICHESFATFRELGDHAKEAHGKYYCLICSKFKKAFKIELPLYTYKGLQKHQASGDESSGFGGHPECKHCHGKRFYSEDELNVHIRERHERCHICDKTSPKTADYYKNYDALYRHFSQLHYVCTVASCVEKKFVVFRDDLDLTAHMLKEHGGLSNGNRVVIGSNSMYHHNNHHHNNINQNGNSSRQIQLSTFNTARWLTSNNDQEEDQHLPEIKKRRFEERARHYLNYDNNRFREFTKLNETFKHKKINARELLQIYKQNLFIHQTMEELNFLIKGFSDLFPQGSEQQKDLLSVIIQENEDTPSEQFPILGGRSAASAFTASGWINGSGTSTGAGPSRSGTASPVDNFPVLKKPAKKVNYINPNEQPIRYTTVLKKTTVKKPVSGVMSQNLYQGPSSIPNYLDNTSNKLKSAQTNLSASSSRNGSSASLSLSMMSRNLDDDRKFPVLQKKSTKKVIPRVNEVKIVDPSQWGRESPLSIDAMGDSGDGIGANVMGSSSSENIEIVDKRKQKMKKKQDRLLFSNAF</sequence>
<dbReference type="InterPro" id="IPR056437">
    <property type="entry name" value="Znf-C2H2_ZNF598/HEL2"/>
</dbReference>
<dbReference type="CDD" id="cd16615">
    <property type="entry name" value="RING-HC_ZNF598"/>
    <property type="match status" value="1"/>
</dbReference>
<dbReference type="AlphaFoldDB" id="A5E539"/>
<feature type="compositionally biased region" description="Polar residues" evidence="13">
    <location>
        <begin position="1"/>
        <end position="18"/>
    </location>
</feature>
<dbReference type="PROSITE" id="PS50089">
    <property type="entry name" value="ZF_RING_2"/>
    <property type="match status" value="1"/>
</dbReference>
<evidence type="ECO:0000256" key="6">
    <source>
        <dbReference type="ARBA" id="ARBA00022553"/>
    </source>
</evidence>
<dbReference type="InterPro" id="IPR013083">
    <property type="entry name" value="Znf_RING/FYVE/PHD"/>
</dbReference>
<dbReference type="OrthoDB" id="3838338at2759"/>
<evidence type="ECO:0000256" key="8">
    <source>
        <dbReference type="ARBA" id="ARBA00022723"/>
    </source>
</evidence>
<dbReference type="GO" id="GO:0043022">
    <property type="term" value="F:ribosome binding"/>
    <property type="evidence" value="ECO:0007669"/>
    <property type="project" value="TreeGrafter"/>
</dbReference>
<dbReference type="OMA" id="HTTCHKC"/>
<dbReference type="PANTHER" id="PTHR22938">
    <property type="entry name" value="ZINC FINGER PROTEIN 598"/>
    <property type="match status" value="1"/>
</dbReference>
<evidence type="ECO:0000256" key="7">
    <source>
        <dbReference type="ARBA" id="ARBA00022679"/>
    </source>
</evidence>
<evidence type="ECO:0000256" key="5">
    <source>
        <dbReference type="ARBA" id="ARBA00022490"/>
    </source>
</evidence>
<keyword evidence="7" id="KW-0808">Transferase</keyword>
<dbReference type="Gene3D" id="3.30.40.10">
    <property type="entry name" value="Zinc/RING finger domain, C3HC4 (zinc finger)"/>
    <property type="match status" value="1"/>
</dbReference>
<dbReference type="EMBL" id="CH981530">
    <property type="protein sequence ID" value="EDK46547.1"/>
    <property type="molecule type" value="Genomic_DNA"/>
</dbReference>
<dbReference type="PANTHER" id="PTHR22938:SF0">
    <property type="entry name" value="E3 UBIQUITIN-PROTEIN LIGASE ZNF598"/>
    <property type="match status" value="1"/>
</dbReference>
<dbReference type="eggNOG" id="KOG2231">
    <property type="taxonomic scope" value="Eukaryota"/>
</dbReference>
<dbReference type="GO" id="GO:0016567">
    <property type="term" value="P:protein ubiquitination"/>
    <property type="evidence" value="ECO:0007669"/>
    <property type="project" value="TreeGrafter"/>
</dbReference>
<evidence type="ECO:0000313" key="16">
    <source>
        <dbReference type="Proteomes" id="UP000001996"/>
    </source>
</evidence>
<dbReference type="STRING" id="379508.A5E539"/>
<feature type="compositionally biased region" description="Low complexity" evidence="13">
    <location>
        <begin position="596"/>
        <end position="609"/>
    </location>
</feature>
<dbReference type="Pfam" id="PF25447">
    <property type="entry name" value="RING_ZNF598"/>
    <property type="match status" value="1"/>
</dbReference>
<evidence type="ECO:0000256" key="10">
    <source>
        <dbReference type="ARBA" id="ARBA00022833"/>
    </source>
</evidence>
<dbReference type="EC" id="2.3.2.27" evidence="4"/>
<dbReference type="Pfam" id="PF23202">
    <property type="entry name" value="PAH_ZNF598"/>
    <property type="match status" value="1"/>
</dbReference>
<evidence type="ECO:0000256" key="13">
    <source>
        <dbReference type="SAM" id="MobiDB-lite"/>
    </source>
</evidence>
<dbReference type="InterPro" id="IPR041888">
    <property type="entry name" value="RING-HC_ZNF598/HEL2"/>
</dbReference>
<dbReference type="InterPro" id="IPR001841">
    <property type="entry name" value="Znf_RING"/>
</dbReference>
<feature type="region of interest" description="Disordered" evidence="13">
    <location>
        <begin position="590"/>
        <end position="609"/>
    </location>
</feature>
<dbReference type="GeneID" id="5231222"/>
<dbReference type="FunCoup" id="A5E539">
    <property type="interactions" value="79"/>
</dbReference>
<protein>
    <recommendedName>
        <fullName evidence="4">RING-type E3 ubiquitin transferase</fullName>
        <ecNumber evidence="4">2.3.2.27</ecNumber>
    </recommendedName>
</protein>
<dbReference type="InParanoid" id="A5E539"/>
<dbReference type="SUPFAM" id="SSF57850">
    <property type="entry name" value="RING/U-box"/>
    <property type="match status" value="1"/>
</dbReference>
<evidence type="ECO:0000313" key="15">
    <source>
        <dbReference type="EMBL" id="EDK46547.1"/>
    </source>
</evidence>
<gene>
    <name evidence="15" type="ORF">LELG_04728</name>
</gene>
<keyword evidence="16" id="KW-1185">Reference proteome</keyword>
<evidence type="ECO:0000256" key="3">
    <source>
        <dbReference type="ARBA" id="ARBA00004906"/>
    </source>
</evidence>
<feature type="domain" description="RING-type" evidence="14">
    <location>
        <begin position="88"/>
        <end position="128"/>
    </location>
</feature>
<dbReference type="Proteomes" id="UP000001996">
    <property type="component" value="Unassembled WGS sequence"/>
</dbReference>
<accession>A5E539</accession>
<dbReference type="InterPro" id="IPR044288">
    <property type="entry name" value="ZNF598/HEL2"/>
</dbReference>
<comment type="similarity">
    <text evidence="11">Belongs to the ZNF598/HEL2 family.</text>
</comment>
<evidence type="ECO:0000256" key="1">
    <source>
        <dbReference type="ARBA" id="ARBA00000900"/>
    </source>
</evidence>
<feature type="region of interest" description="Disordered" evidence="13">
    <location>
        <begin position="1"/>
        <end position="79"/>
    </location>
</feature>
<keyword evidence="9 12" id="KW-0863">Zinc-finger</keyword>
<evidence type="ECO:0000256" key="2">
    <source>
        <dbReference type="ARBA" id="ARBA00004496"/>
    </source>
</evidence>
<comment type="pathway">
    <text evidence="3">Protein modification; protein ubiquitination.</text>
</comment>
<dbReference type="GO" id="GO:0008270">
    <property type="term" value="F:zinc ion binding"/>
    <property type="evidence" value="ECO:0007669"/>
    <property type="project" value="UniProtKB-KW"/>
</dbReference>
<reference evidence="15 16" key="1">
    <citation type="journal article" date="2009" name="Nature">
        <title>Evolution of pathogenicity and sexual reproduction in eight Candida genomes.</title>
        <authorList>
            <person name="Butler G."/>
            <person name="Rasmussen M.D."/>
            <person name="Lin M.F."/>
            <person name="Santos M.A."/>
            <person name="Sakthikumar S."/>
            <person name="Munro C.A."/>
            <person name="Rheinbay E."/>
            <person name="Grabherr M."/>
            <person name="Forche A."/>
            <person name="Reedy J.L."/>
            <person name="Agrafioti I."/>
            <person name="Arnaud M.B."/>
            <person name="Bates S."/>
            <person name="Brown A.J."/>
            <person name="Brunke S."/>
            <person name="Costanzo M.C."/>
            <person name="Fitzpatrick D.A."/>
            <person name="de Groot P.W."/>
            <person name="Harris D."/>
            <person name="Hoyer L.L."/>
            <person name="Hube B."/>
            <person name="Klis F.M."/>
            <person name="Kodira C."/>
            <person name="Lennard N."/>
            <person name="Logue M.E."/>
            <person name="Martin R."/>
            <person name="Neiman A.M."/>
            <person name="Nikolaou E."/>
            <person name="Quail M.A."/>
            <person name="Quinn J."/>
            <person name="Santos M.C."/>
            <person name="Schmitzberger F.F."/>
            <person name="Sherlock G."/>
            <person name="Shah P."/>
            <person name="Silverstein K.A."/>
            <person name="Skrzypek M.S."/>
            <person name="Soll D."/>
            <person name="Staggs R."/>
            <person name="Stansfield I."/>
            <person name="Stumpf M.P."/>
            <person name="Sudbery P.E."/>
            <person name="Srikantha T."/>
            <person name="Zeng Q."/>
            <person name="Berman J."/>
            <person name="Berriman M."/>
            <person name="Heitman J."/>
            <person name="Gow N.A."/>
            <person name="Lorenz M.C."/>
            <person name="Birren B.W."/>
            <person name="Kellis M."/>
            <person name="Cuomo C.A."/>
        </authorList>
    </citation>
    <scope>NUCLEOTIDE SEQUENCE [LARGE SCALE GENOMIC DNA]</scope>
    <source>
        <strain evidence="16">ATCC 11503 / BCRC 21390 / CBS 2605 / JCM 1781 / NBRC 1676 / NRRL YB-4239</strain>
    </source>
</reference>
<dbReference type="GO" id="GO:0005737">
    <property type="term" value="C:cytoplasm"/>
    <property type="evidence" value="ECO:0007669"/>
    <property type="project" value="UniProtKB-SubCell"/>
</dbReference>
<dbReference type="PROSITE" id="PS00028">
    <property type="entry name" value="ZINC_FINGER_C2H2_1"/>
    <property type="match status" value="1"/>
</dbReference>
<keyword evidence="6" id="KW-0597">Phosphoprotein</keyword>
<dbReference type="GO" id="GO:0072344">
    <property type="term" value="P:rescue of stalled ribosome"/>
    <property type="evidence" value="ECO:0007669"/>
    <property type="project" value="InterPro"/>
</dbReference>
<evidence type="ECO:0000256" key="12">
    <source>
        <dbReference type="PROSITE-ProRule" id="PRU00175"/>
    </source>
</evidence>
<dbReference type="GO" id="GO:0061630">
    <property type="term" value="F:ubiquitin protein ligase activity"/>
    <property type="evidence" value="ECO:0007669"/>
    <property type="project" value="UniProtKB-EC"/>
</dbReference>
<comment type="subcellular location">
    <subcellularLocation>
        <location evidence="2">Cytoplasm</location>
    </subcellularLocation>
</comment>
<dbReference type="InterPro" id="IPR013087">
    <property type="entry name" value="Znf_C2H2_type"/>
</dbReference>
<feature type="region of interest" description="Disordered" evidence="13">
    <location>
        <begin position="509"/>
        <end position="528"/>
    </location>
</feature>
<organism evidence="15 16">
    <name type="scientific">Lodderomyces elongisporus (strain ATCC 11503 / CBS 2605 / JCM 1781 / NBRC 1676 / NRRL YB-4239)</name>
    <name type="common">Yeast</name>
    <name type="synonym">Saccharomyces elongisporus</name>
    <dbReference type="NCBI Taxonomy" id="379508"/>
    <lineage>
        <taxon>Eukaryota</taxon>
        <taxon>Fungi</taxon>
        <taxon>Dikarya</taxon>
        <taxon>Ascomycota</taxon>
        <taxon>Saccharomycotina</taxon>
        <taxon>Pichiomycetes</taxon>
        <taxon>Debaryomycetaceae</taxon>
        <taxon>Candida/Lodderomyces clade</taxon>
        <taxon>Lodderomyces</taxon>
    </lineage>
</organism>
<keyword evidence="8" id="KW-0479">Metal-binding</keyword>
<feature type="compositionally biased region" description="Low complexity" evidence="13">
    <location>
        <begin position="51"/>
        <end position="64"/>
    </location>
</feature>
<name>A5E539_LODEL</name>
<keyword evidence="5" id="KW-0963">Cytoplasm</keyword>
<dbReference type="KEGG" id="lel:PVL30_005459"/>
<evidence type="ECO:0000256" key="9">
    <source>
        <dbReference type="ARBA" id="ARBA00022771"/>
    </source>
</evidence>
<dbReference type="VEuPathDB" id="FungiDB:LELG_04728"/>
<feature type="compositionally biased region" description="Low complexity" evidence="13">
    <location>
        <begin position="31"/>
        <end position="41"/>
    </location>
</feature>
<proteinExistence type="inferred from homology"/>
<dbReference type="Pfam" id="PF23230">
    <property type="entry name" value="zf-C2H2_13"/>
    <property type="match status" value="1"/>
</dbReference>
<dbReference type="InterPro" id="IPR057634">
    <property type="entry name" value="PAH_ZNF598/HEL2"/>
</dbReference>
<feature type="compositionally biased region" description="Polar residues" evidence="13">
    <location>
        <begin position="509"/>
        <end position="524"/>
    </location>
</feature>
<dbReference type="HOGENOM" id="CLU_008515_2_0_1"/>
<comment type="catalytic activity">
    <reaction evidence="1">
        <text>S-ubiquitinyl-[E2 ubiquitin-conjugating enzyme]-L-cysteine + [acceptor protein]-L-lysine = [E2 ubiquitin-conjugating enzyme]-L-cysteine + N(6)-ubiquitinyl-[acceptor protein]-L-lysine.</text>
        <dbReference type="EC" id="2.3.2.27"/>
    </reaction>
</comment>
<evidence type="ECO:0000259" key="14">
    <source>
        <dbReference type="PROSITE" id="PS50089"/>
    </source>
</evidence>
<evidence type="ECO:0000256" key="11">
    <source>
        <dbReference type="ARBA" id="ARBA00035113"/>
    </source>
</evidence>
<dbReference type="SMART" id="SM00355">
    <property type="entry name" value="ZnF_C2H2"/>
    <property type="match status" value="4"/>
</dbReference>